<dbReference type="Pfam" id="PF00534">
    <property type="entry name" value="Glycos_transf_1"/>
    <property type="match status" value="1"/>
</dbReference>
<dbReference type="SUPFAM" id="SSF53756">
    <property type="entry name" value="UDP-Glycosyltransferase/glycogen phosphorylase"/>
    <property type="match status" value="1"/>
</dbReference>
<gene>
    <name evidence="1" type="ORF">B7C51_11630</name>
</gene>
<protein>
    <submittedName>
        <fullName evidence="1">Uncharacterized protein</fullName>
    </submittedName>
</protein>
<accession>A0A1V0UTM7</accession>
<dbReference type="PANTHER" id="PTHR46401">
    <property type="entry name" value="GLYCOSYLTRANSFERASE WBBK-RELATED"/>
    <property type="match status" value="1"/>
</dbReference>
<dbReference type="EMBL" id="CP020557">
    <property type="protein sequence ID" value="ARF68318.1"/>
    <property type="molecule type" value="Genomic_DNA"/>
</dbReference>
<dbReference type="GO" id="GO:0016757">
    <property type="term" value="F:glycosyltransferase activity"/>
    <property type="evidence" value="ECO:0007669"/>
    <property type="project" value="InterPro"/>
</dbReference>
<reference evidence="1 2" key="1">
    <citation type="submission" date="2017-03" db="EMBL/GenBank/DDBJ databases">
        <title>Paenibacillus larvae genome sequencing.</title>
        <authorList>
            <person name="Dingman D.W."/>
        </authorList>
    </citation>
    <scope>NUCLEOTIDE SEQUENCE [LARGE SCALE GENOMIC DNA]</scope>
    <source>
        <strain evidence="1 2">SAG 10367</strain>
    </source>
</reference>
<dbReference type="GeneID" id="64220995"/>
<proteinExistence type="predicted"/>
<evidence type="ECO:0000313" key="1">
    <source>
        <dbReference type="EMBL" id="ARF68318.1"/>
    </source>
</evidence>
<dbReference type="CDD" id="cd03801">
    <property type="entry name" value="GT4_PimA-like"/>
    <property type="match status" value="1"/>
</dbReference>
<dbReference type="RefSeq" id="WP_046654998.1">
    <property type="nucleotide sequence ID" value="NZ_CP019794.1"/>
</dbReference>
<dbReference type="AlphaFoldDB" id="A0A1V0UTM7"/>
<name>A0A1V0UTM7_9BACL</name>
<dbReference type="Gene3D" id="3.40.50.2000">
    <property type="entry name" value="Glycogen Phosphorylase B"/>
    <property type="match status" value="1"/>
</dbReference>
<dbReference type="GO" id="GO:0009103">
    <property type="term" value="P:lipopolysaccharide biosynthetic process"/>
    <property type="evidence" value="ECO:0007669"/>
    <property type="project" value="TreeGrafter"/>
</dbReference>
<dbReference type="Proteomes" id="UP000192727">
    <property type="component" value="Chromosome"/>
</dbReference>
<sequence length="349" mass="40061">MEVNQLMISMTYGDAIGNSALNIKKVLNAHGVKSEIYARNIHPYFYGTVHPVNEIPLDRHVIYHMSIGCELNHIIPDFTGQRWMIYHNITPDCYFEPYDSHIASLCKQGRTDLAQMRPYIHMALADSEYNRQELLHYGYGNTATAPIILDFDDYDRPTDTELLHWLAGSKQGKDILFVGRIVPNKKIEDVVHAFAFYQKHMQPQARLFLVGTTVIEAYTEEIKRLARQYLLNIHLVGHVSFEQLLAYYRNADLFLCMSEHEGFCVPLLEAMHFNVPIVAYNSSAVGETLGSGGLLVSNKDWVAIAALMNQVLEDDSLKMRVLNAQRKRRAAYSKTNTQKIWWDYLQCLL</sequence>
<dbReference type="InterPro" id="IPR001296">
    <property type="entry name" value="Glyco_trans_1"/>
</dbReference>
<evidence type="ECO:0000313" key="2">
    <source>
        <dbReference type="Proteomes" id="UP000192727"/>
    </source>
</evidence>
<organism evidence="1 2">
    <name type="scientific">Paenibacillus larvae subsp. pulvifaciens</name>
    <dbReference type="NCBI Taxonomy" id="1477"/>
    <lineage>
        <taxon>Bacteria</taxon>
        <taxon>Bacillati</taxon>
        <taxon>Bacillota</taxon>
        <taxon>Bacilli</taxon>
        <taxon>Bacillales</taxon>
        <taxon>Paenibacillaceae</taxon>
        <taxon>Paenibacillus</taxon>
    </lineage>
</organism>
<dbReference type="PANTHER" id="PTHR46401:SF2">
    <property type="entry name" value="GLYCOSYLTRANSFERASE WBBK-RELATED"/>
    <property type="match status" value="1"/>
</dbReference>